<evidence type="ECO:0000313" key="2">
    <source>
        <dbReference type="Proteomes" id="UP000050509"/>
    </source>
</evidence>
<dbReference type="InterPro" id="IPR016181">
    <property type="entry name" value="Acyl_CoA_acyltransferase"/>
</dbReference>
<accession>A0A0P9H817</accession>
<dbReference type="Gene3D" id="3.40.630.30">
    <property type="match status" value="1"/>
</dbReference>
<evidence type="ECO:0008006" key="3">
    <source>
        <dbReference type="Google" id="ProtNLM"/>
    </source>
</evidence>
<organism evidence="1 2">
    <name type="scientific">Kouleothrix aurantiaca</name>
    <dbReference type="NCBI Taxonomy" id="186479"/>
    <lineage>
        <taxon>Bacteria</taxon>
        <taxon>Bacillati</taxon>
        <taxon>Chloroflexota</taxon>
        <taxon>Chloroflexia</taxon>
        <taxon>Chloroflexales</taxon>
        <taxon>Roseiflexineae</taxon>
        <taxon>Roseiflexaceae</taxon>
        <taxon>Kouleothrix</taxon>
    </lineage>
</organism>
<name>A0A0P9H817_9CHLR</name>
<keyword evidence="2" id="KW-1185">Reference proteome</keyword>
<gene>
    <name evidence="1" type="ORF">SE17_29540</name>
</gene>
<dbReference type="SUPFAM" id="SSF55729">
    <property type="entry name" value="Acyl-CoA N-acyltransferases (Nat)"/>
    <property type="match status" value="1"/>
</dbReference>
<sequence>MPQLPLHDPNYRRDMGDGLVLRWASPGDVEGIAALYSEVFRDKDDPPNAPLAAWTHDLMSGRHPHIVANDFALVEDTNAGAVVAATCLLRQSWEYAGIAFPVGRPEIVASMPGYRERGLVRAVFDLIHARSDAEGHMAQGITGIPYYYRQFGYEYALDLGGWRVVFNSAIPPLAEGATEPFVLRPATVAEIPQVLALYDQDRATRAISTPMSAEYLRWVIEGQSFASGEGWDTQLIVRANEPAAPLGYLFSRRHRWNHDVAIVALHVAPGVPLPGVLPSVLRALAAQGARLHTPGTKTPPFDRLLFGLGRKHAVYDALGDLAPLHGDPYAWYVRVRDLPALVMHLAPVLEARLAASPVAGLSEELRLDFYRGGLRMVFESGKLQAAEPWNVRAVHYGPKPTAGFPPLVFLQLLFGHRSLSELRHTFPDVRADGTTRLALEAMFPPLNAWALNLD</sequence>
<reference evidence="1 2" key="1">
    <citation type="submission" date="2015-09" db="EMBL/GenBank/DDBJ databases">
        <title>Draft genome sequence of Kouleothrix aurantiaca JCM 19913.</title>
        <authorList>
            <person name="Hemp J."/>
        </authorList>
    </citation>
    <scope>NUCLEOTIDE SEQUENCE [LARGE SCALE GENOMIC DNA]</scope>
    <source>
        <strain evidence="1 2">COM-B</strain>
    </source>
</reference>
<comment type="caution">
    <text evidence="1">The sequence shown here is derived from an EMBL/GenBank/DDBJ whole genome shotgun (WGS) entry which is preliminary data.</text>
</comment>
<dbReference type="Proteomes" id="UP000050509">
    <property type="component" value="Unassembled WGS sequence"/>
</dbReference>
<evidence type="ECO:0000313" key="1">
    <source>
        <dbReference type="EMBL" id="KPV49987.1"/>
    </source>
</evidence>
<dbReference type="Pfam" id="PF13527">
    <property type="entry name" value="Acetyltransf_9"/>
    <property type="match status" value="1"/>
</dbReference>
<dbReference type="AlphaFoldDB" id="A0A0P9H817"/>
<dbReference type="EMBL" id="LJCR01001640">
    <property type="protein sequence ID" value="KPV49987.1"/>
    <property type="molecule type" value="Genomic_DNA"/>
</dbReference>
<proteinExistence type="predicted"/>
<protein>
    <recommendedName>
        <fullName evidence="3">N-acetyltransferase domain-containing protein</fullName>
    </recommendedName>
</protein>